<keyword evidence="2" id="KW-1185">Reference proteome</keyword>
<comment type="caution">
    <text evidence="1">The sequence shown here is derived from an EMBL/GenBank/DDBJ whole genome shotgun (WGS) entry which is preliminary data.</text>
</comment>
<proteinExistence type="predicted"/>
<sequence length="102" mass="10427">MAERFGVEELGVITGVGDALARCSSETRALWTGKSAFGDASGAMPASAIGAACSGKDDTVRTLLGRAAARMDQVSQTCYQAAGDVADTEESLASGFRAISEF</sequence>
<evidence type="ECO:0008006" key="3">
    <source>
        <dbReference type="Google" id="ProtNLM"/>
    </source>
</evidence>
<dbReference type="OrthoDB" id="4377844at2"/>
<evidence type="ECO:0000313" key="2">
    <source>
        <dbReference type="Proteomes" id="UP000194632"/>
    </source>
</evidence>
<dbReference type="EMBL" id="NGFO01000011">
    <property type="protein sequence ID" value="OUC78640.1"/>
    <property type="molecule type" value="Genomic_DNA"/>
</dbReference>
<dbReference type="RefSeq" id="WP_086535431.1">
    <property type="nucleotide sequence ID" value="NZ_NGFO01000011.1"/>
</dbReference>
<dbReference type="STRING" id="417102.CA982_11250"/>
<gene>
    <name evidence="1" type="ORF">CA982_11250</name>
</gene>
<evidence type="ECO:0000313" key="1">
    <source>
        <dbReference type="EMBL" id="OUC78640.1"/>
    </source>
</evidence>
<dbReference type="AlphaFoldDB" id="A0A243QA54"/>
<organism evidence="1 2">
    <name type="scientific">Gordonia lacunae</name>
    <dbReference type="NCBI Taxonomy" id="417102"/>
    <lineage>
        <taxon>Bacteria</taxon>
        <taxon>Bacillati</taxon>
        <taxon>Actinomycetota</taxon>
        <taxon>Actinomycetes</taxon>
        <taxon>Mycobacteriales</taxon>
        <taxon>Gordoniaceae</taxon>
        <taxon>Gordonia</taxon>
    </lineage>
</organism>
<protein>
    <recommendedName>
        <fullName evidence="3">ESX-1 secretion-associated protein</fullName>
    </recommendedName>
</protein>
<accession>A0A243QA54</accession>
<dbReference type="Proteomes" id="UP000194632">
    <property type="component" value="Unassembled WGS sequence"/>
</dbReference>
<reference evidence="1 2" key="1">
    <citation type="submission" date="2017-05" db="EMBL/GenBank/DDBJ databases">
        <title>Biotechnological potential of actinobacteria isolated from South African environments.</title>
        <authorList>
            <person name="Le Roes-Hill M."/>
            <person name="Prins A."/>
            <person name="Durrell K.A."/>
        </authorList>
    </citation>
    <scope>NUCLEOTIDE SEQUENCE [LARGE SCALE GENOMIC DNA]</scope>
    <source>
        <strain evidence="1">BS2</strain>
    </source>
</reference>
<name>A0A243QA54_9ACTN</name>